<dbReference type="GO" id="GO:0006355">
    <property type="term" value="P:regulation of DNA-templated transcription"/>
    <property type="evidence" value="ECO:0007669"/>
    <property type="project" value="InterPro"/>
</dbReference>
<dbReference type="AlphaFoldDB" id="A0A9P0LX54"/>
<comment type="caution">
    <text evidence="4">The sequence shown here is derived from an EMBL/GenBank/DDBJ whole genome shotgun (WGS) entry which is preliminary data.</text>
</comment>
<dbReference type="GO" id="GO:0005634">
    <property type="term" value="C:nucleus"/>
    <property type="evidence" value="ECO:0007669"/>
    <property type="project" value="UniProtKB-SubCell"/>
</dbReference>
<evidence type="ECO:0000256" key="2">
    <source>
        <dbReference type="ARBA" id="ARBA00022724"/>
    </source>
</evidence>
<feature type="domain" description="Paired" evidence="3">
    <location>
        <begin position="4"/>
        <end position="91"/>
    </location>
</feature>
<gene>
    <name evidence="4" type="ORF">ACAOBT_LOCUS26312</name>
</gene>
<dbReference type="SUPFAM" id="SSF46689">
    <property type="entry name" value="Homeodomain-like"/>
    <property type="match status" value="1"/>
</dbReference>
<reference evidence="4" key="1">
    <citation type="submission" date="2022-03" db="EMBL/GenBank/DDBJ databases">
        <authorList>
            <person name="Sayadi A."/>
        </authorList>
    </citation>
    <scope>NUCLEOTIDE SEQUENCE</scope>
</reference>
<dbReference type="Proteomes" id="UP001152888">
    <property type="component" value="Unassembled WGS sequence"/>
</dbReference>
<organism evidence="4 5">
    <name type="scientific">Acanthoscelides obtectus</name>
    <name type="common">Bean weevil</name>
    <name type="synonym">Bruchus obtectus</name>
    <dbReference type="NCBI Taxonomy" id="200917"/>
    <lineage>
        <taxon>Eukaryota</taxon>
        <taxon>Metazoa</taxon>
        <taxon>Ecdysozoa</taxon>
        <taxon>Arthropoda</taxon>
        <taxon>Hexapoda</taxon>
        <taxon>Insecta</taxon>
        <taxon>Pterygota</taxon>
        <taxon>Neoptera</taxon>
        <taxon>Endopterygota</taxon>
        <taxon>Coleoptera</taxon>
        <taxon>Polyphaga</taxon>
        <taxon>Cucujiformia</taxon>
        <taxon>Chrysomeloidea</taxon>
        <taxon>Chrysomelidae</taxon>
        <taxon>Bruchinae</taxon>
        <taxon>Bruchini</taxon>
        <taxon>Acanthoscelides</taxon>
    </lineage>
</organism>
<accession>A0A9P0LX54</accession>
<dbReference type="GO" id="GO:0003677">
    <property type="term" value="F:DNA binding"/>
    <property type="evidence" value="ECO:0007669"/>
    <property type="project" value="InterPro"/>
</dbReference>
<evidence type="ECO:0000259" key="3">
    <source>
        <dbReference type="Pfam" id="PF00292"/>
    </source>
</evidence>
<dbReference type="EMBL" id="CAKOFQ010007458">
    <property type="protein sequence ID" value="CAH2001623.1"/>
    <property type="molecule type" value="Genomic_DNA"/>
</dbReference>
<protein>
    <recommendedName>
        <fullName evidence="3">Paired domain-containing protein</fullName>
    </recommendedName>
</protein>
<keyword evidence="5" id="KW-1185">Reference proteome</keyword>
<keyword evidence="2" id="KW-0563">Paired box</keyword>
<sequence>MARGSTLNLQIKKLIILKYLSGIKQATIAKQLNLSRSVICKAIKLFRLRKSLVSPPKTGRPRKTTPRIDRKIKTLALKNPCTTAVDIKAQLKELIKKFGLNIQKSSKIVPNYLKRSKSPGILFQRNNR</sequence>
<evidence type="ECO:0000313" key="4">
    <source>
        <dbReference type="EMBL" id="CAH2001623.1"/>
    </source>
</evidence>
<dbReference type="InterPro" id="IPR009057">
    <property type="entry name" value="Homeodomain-like_sf"/>
</dbReference>
<evidence type="ECO:0000313" key="5">
    <source>
        <dbReference type="Proteomes" id="UP001152888"/>
    </source>
</evidence>
<dbReference type="InterPro" id="IPR036388">
    <property type="entry name" value="WH-like_DNA-bd_sf"/>
</dbReference>
<dbReference type="Gene3D" id="1.10.10.10">
    <property type="entry name" value="Winged helix-like DNA-binding domain superfamily/Winged helix DNA-binding domain"/>
    <property type="match status" value="1"/>
</dbReference>
<dbReference type="Pfam" id="PF00292">
    <property type="entry name" value="PAX"/>
    <property type="match status" value="1"/>
</dbReference>
<dbReference type="InterPro" id="IPR001523">
    <property type="entry name" value="Paired_dom"/>
</dbReference>
<evidence type="ECO:0000256" key="1">
    <source>
        <dbReference type="ARBA" id="ARBA00004123"/>
    </source>
</evidence>
<name>A0A9P0LX54_ACAOB</name>
<dbReference type="OrthoDB" id="6779799at2759"/>
<proteinExistence type="predicted"/>
<comment type="subcellular location">
    <subcellularLocation>
        <location evidence="1">Nucleus</location>
    </subcellularLocation>
</comment>